<protein>
    <recommendedName>
        <fullName evidence="3">3-hydroxymyristoyl/3-hydroxydecanoyl-(Acyl carrier protein) dehydratase</fullName>
    </recommendedName>
</protein>
<dbReference type="SUPFAM" id="SSF54637">
    <property type="entry name" value="Thioesterase/thiol ester dehydrase-isomerase"/>
    <property type="match status" value="1"/>
</dbReference>
<reference evidence="1 2" key="1">
    <citation type="submission" date="2023-02" db="EMBL/GenBank/DDBJ databases">
        <title>Genome sequence of Sphingobacterium sp. KACC 22765.</title>
        <authorList>
            <person name="Kim S."/>
            <person name="Heo J."/>
            <person name="Kwon S.-W."/>
        </authorList>
    </citation>
    <scope>NUCLEOTIDE SEQUENCE [LARGE SCALE GENOMIC DNA]</scope>
    <source>
        <strain evidence="1 2">KACC 22765</strain>
    </source>
</reference>
<name>A0ABY7WIS7_9SPHI</name>
<dbReference type="Gene3D" id="3.10.129.10">
    <property type="entry name" value="Hotdog Thioesterase"/>
    <property type="match status" value="1"/>
</dbReference>
<proteinExistence type="predicted"/>
<evidence type="ECO:0000313" key="2">
    <source>
        <dbReference type="Proteomes" id="UP001221558"/>
    </source>
</evidence>
<gene>
    <name evidence="1" type="ORF">PQ465_19660</name>
</gene>
<evidence type="ECO:0000313" key="1">
    <source>
        <dbReference type="EMBL" id="WDF68499.1"/>
    </source>
</evidence>
<keyword evidence="2" id="KW-1185">Reference proteome</keyword>
<dbReference type="EMBL" id="CP117880">
    <property type="protein sequence ID" value="WDF68499.1"/>
    <property type="molecule type" value="Genomic_DNA"/>
</dbReference>
<organism evidence="1 2">
    <name type="scientific">Sphingobacterium oryzagri</name>
    <dbReference type="NCBI Taxonomy" id="3025669"/>
    <lineage>
        <taxon>Bacteria</taxon>
        <taxon>Pseudomonadati</taxon>
        <taxon>Bacteroidota</taxon>
        <taxon>Sphingobacteriia</taxon>
        <taxon>Sphingobacteriales</taxon>
        <taxon>Sphingobacteriaceae</taxon>
        <taxon>Sphingobacterium</taxon>
    </lineage>
</organism>
<dbReference type="InterPro" id="IPR029069">
    <property type="entry name" value="HotDog_dom_sf"/>
</dbReference>
<dbReference type="RefSeq" id="WP_274267232.1">
    <property type="nucleotide sequence ID" value="NZ_CP117880.1"/>
</dbReference>
<accession>A0ABY7WIS7</accession>
<evidence type="ECO:0008006" key="3">
    <source>
        <dbReference type="Google" id="ProtNLM"/>
    </source>
</evidence>
<sequence length="142" mass="15396">MEFPITGAKLLSLIPQRPPMVLVSSLEAYTEDELTASLLITADTLFVDAEGLAESGLLEHMAQAVALHTGYGFFMRRQTAPTGYIGAMQAVEITALPAVGQRIFSDIRILQEFMGVTLVEIITKLEGKIIAKAQMKTVIATK</sequence>
<dbReference type="Proteomes" id="UP001221558">
    <property type="component" value="Chromosome"/>
</dbReference>
<dbReference type="InterPro" id="IPR016776">
    <property type="entry name" value="ApeP-like_dehydratase"/>
</dbReference>
<dbReference type="Pfam" id="PF22817">
    <property type="entry name" value="ApeP-like"/>
    <property type="match status" value="1"/>
</dbReference>